<sequence length="550" mass="61594">MDLSGLSSFPDVELLPTFLDRVASEDPSKVWISCPKDVNDVSKGFQDYTARELANYVNNAAWFLDEHLGKVREGKPPVVAYLGTADIRYLILPIALTKCGYETLPLSDLISADVRVYLTKEAGCDILVCAQGFGDDEVLSRKTMRRVIFPELHELAEPPNAKHYPYEKTPEEGLNDPFFILHTSGSSGVKGFPTIVRYPQGAASLNGLLRHIPDYDGLPNLYSVMRRSSRTYTGFRTTHAGGFFFAIRQIYQGVTIVTGGYNQDSIGSIEAAIDHGRIDSAALVPNSLKEISESPRMLEKLSKLKWVISSGTMLPQQVGDIISKKVHLINIYGSTEAISTTHNILPTEDWEYIHSNPNLSNLQFEESGENLFEAVYIKHPDPALRLHQGVFWCFPHLDRWSMGDLFSPHPTKKNAWKYVSRADDLIVMANGYKYLPTFFEQDILGKDPRIKSASIYGTAKEHLANRHKVMKSTTTSSTTDAPDPIVDEIWPVVQTVNDQSMKASQTSQILKRAVIIADPKRPPPRTGKGGVQKKLTEKLYQEELDWAFRT</sequence>
<evidence type="ECO:0000313" key="4">
    <source>
        <dbReference type="EMBL" id="KAF2177284.1"/>
    </source>
</evidence>
<feature type="domain" description="AMP-dependent synthetase/ligase" evidence="3">
    <location>
        <begin position="26"/>
        <end position="353"/>
    </location>
</feature>
<dbReference type="Pfam" id="PF23562">
    <property type="entry name" value="AMP-binding_C_3"/>
    <property type="match status" value="1"/>
</dbReference>
<keyword evidence="5" id="KW-1185">Reference proteome</keyword>
<dbReference type="PANTHER" id="PTHR43439:SF2">
    <property type="entry name" value="ENZYME, PUTATIVE (JCVI)-RELATED"/>
    <property type="match status" value="1"/>
</dbReference>
<keyword evidence="2" id="KW-0597">Phosphoprotein</keyword>
<evidence type="ECO:0000256" key="1">
    <source>
        <dbReference type="ARBA" id="ARBA00022450"/>
    </source>
</evidence>
<keyword evidence="1" id="KW-0596">Phosphopantetheine</keyword>
<dbReference type="InterPro" id="IPR042099">
    <property type="entry name" value="ANL_N_sf"/>
</dbReference>
<dbReference type="Pfam" id="PF00501">
    <property type="entry name" value="AMP-binding"/>
    <property type="match status" value="1"/>
</dbReference>
<evidence type="ECO:0000256" key="2">
    <source>
        <dbReference type="ARBA" id="ARBA00022553"/>
    </source>
</evidence>
<reference evidence="4" key="1">
    <citation type="journal article" date="2020" name="Stud. Mycol.">
        <title>101 Dothideomycetes genomes: a test case for predicting lifestyles and emergence of pathogens.</title>
        <authorList>
            <person name="Haridas S."/>
            <person name="Albert R."/>
            <person name="Binder M."/>
            <person name="Bloem J."/>
            <person name="Labutti K."/>
            <person name="Salamov A."/>
            <person name="Andreopoulos B."/>
            <person name="Baker S."/>
            <person name="Barry K."/>
            <person name="Bills G."/>
            <person name="Bluhm B."/>
            <person name="Cannon C."/>
            <person name="Castanera R."/>
            <person name="Culley D."/>
            <person name="Daum C."/>
            <person name="Ezra D."/>
            <person name="Gonzalez J."/>
            <person name="Henrissat B."/>
            <person name="Kuo A."/>
            <person name="Liang C."/>
            <person name="Lipzen A."/>
            <person name="Lutzoni F."/>
            <person name="Magnuson J."/>
            <person name="Mondo S."/>
            <person name="Nolan M."/>
            <person name="Ohm R."/>
            <person name="Pangilinan J."/>
            <person name="Park H.-J."/>
            <person name="Ramirez L."/>
            <person name="Alfaro M."/>
            <person name="Sun H."/>
            <person name="Tritt A."/>
            <person name="Yoshinaga Y."/>
            <person name="Zwiers L.-H."/>
            <person name="Turgeon B."/>
            <person name="Goodwin S."/>
            <person name="Spatafora J."/>
            <person name="Crous P."/>
            <person name="Grigoriev I."/>
        </authorList>
    </citation>
    <scope>NUCLEOTIDE SEQUENCE</scope>
    <source>
        <strain evidence="4">CBS 207.26</strain>
    </source>
</reference>
<evidence type="ECO:0000259" key="3">
    <source>
        <dbReference type="Pfam" id="PF00501"/>
    </source>
</evidence>
<name>A0A6A6DCP4_9PEZI</name>
<dbReference type="InterPro" id="IPR051414">
    <property type="entry name" value="Adenylate-forming_Reductase"/>
</dbReference>
<evidence type="ECO:0000313" key="5">
    <source>
        <dbReference type="Proteomes" id="UP000800200"/>
    </source>
</evidence>
<dbReference type="Proteomes" id="UP000800200">
    <property type="component" value="Unassembled WGS sequence"/>
</dbReference>
<dbReference type="InterPro" id="IPR000873">
    <property type="entry name" value="AMP-dep_synth/lig_dom"/>
</dbReference>
<dbReference type="EMBL" id="ML994691">
    <property type="protein sequence ID" value="KAF2177284.1"/>
    <property type="molecule type" value="Genomic_DNA"/>
</dbReference>
<dbReference type="PANTHER" id="PTHR43439">
    <property type="entry name" value="PHENYLACETATE-COENZYME A LIGASE"/>
    <property type="match status" value="1"/>
</dbReference>
<protein>
    <submittedName>
        <fullName evidence="4">Acetyl-CoA synthetase-like protein</fullName>
    </submittedName>
</protein>
<dbReference type="SUPFAM" id="SSF56801">
    <property type="entry name" value="Acetyl-CoA synthetase-like"/>
    <property type="match status" value="1"/>
</dbReference>
<proteinExistence type="predicted"/>
<organism evidence="4 5">
    <name type="scientific">Zopfia rhizophila CBS 207.26</name>
    <dbReference type="NCBI Taxonomy" id="1314779"/>
    <lineage>
        <taxon>Eukaryota</taxon>
        <taxon>Fungi</taxon>
        <taxon>Dikarya</taxon>
        <taxon>Ascomycota</taxon>
        <taxon>Pezizomycotina</taxon>
        <taxon>Dothideomycetes</taxon>
        <taxon>Dothideomycetes incertae sedis</taxon>
        <taxon>Zopfiaceae</taxon>
        <taxon>Zopfia</taxon>
    </lineage>
</organism>
<dbReference type="AlphaFoldDB" id="A0A6A6DCP4"/>
<dbReference type="OrthoDB" id="429813at2759"/>
<accession>A0A6A6DCP4</accession>
<dbReference type="Gene3D" id="3.40.50.12780">
    <property type="entry name" value="N-terminal domain of ligase-like"/>
    <property type="match status" value="1"/>
</dbReference>
<gene>
    <name evidence="4" type="ORF">K469DRAFT_677548</name>
</gene>